<evidence type="ECO:0000313" key="8">
    <source>
        <dbReference type="RefSeq" id="XP_041444790.1"/>
    </source>
</evidence>
<dbReference type="RefSeq" id="XP_041444790.1">
    <property type="nucleotide sequence ID" value="XM_041588856.1"/>
</dbReference>
<dbReference type="GeneID" id="108713330"/>
<dbReference type="GO" id="GO:1990825">
    <property type="term" value="F:sequence-specific mRNA binding"/>
    <property type="evidence" value="ECO:0000318"/>
    <property type="project" value="GO_Central"/>
</dbReference>
<dbReference type="GO" id="GO:0000932">
    <property type="term" value="C:P-body"/>
    <property type="evidence" value="ECO:0007669"/>
    <property type="project" value="UniProtKB-SubCell"/>
</dbReference>
<dbReference type="GO" id="GO:0075523">
    <property type="term" value="P:viral translational frameshifting"/>
    <property type="evidence" value="ECO:0000318"/>
    <property type="project" value="GO_Central"/>
</dbReference>
<evidence type="ECO:0000256" key="5">
    <source>
        <dbReference type="ARBA" id="ARBA00022884"/>
    </source>
</evidence>
<accession>A0A8J1MUU6</accession>
<evidence type="ECO:0000256" key="2">
    <source>
        <dbReference type="ARBA" id="ARBA00004201"/>
    </source>
</evidence>
<dbReference type="PANTHER" id="PTHR16135">
    <property type="entry name" value="REPRESSOR OF YIELD OF DENV PROTEIN"/>
    <property type="match status" value="1"/>
</dbReference>
<dbReference type="OrthoDB" id="9423182at2759"/>
<evidence type="ECO:0000256" key="3">
    <source>
        <dbReference type="ARBA" id="ARBA00005469"/>
    </source>
</evidence>
<dbReference type="Pfam" id="PF15135">
    <property type="entry name" value="UPF0515"/>
    <property type="match status" value="1"/>
</dbReference>
<dbReference type="InterPro" id="IPR026795">
    <property type="entry name" value="SHFL"/>
</dbReference>
<evidence type="ECO:0000313" key="7">
    <source>
        <dbReference type="Proteomes" id="UP000186698"/>
    </source>
</evidence>
<reference evidence="7" key="1">
    <citation type="submission" date="2024-06" db="UniProtKB">
        <authorList>
            <consortium name="RefSeq"/>
        </authorList>
    </citation>
    <scope>NUCLEOTIDE SEQUENCE [LARGE SCALE GENOMIC DNA]</scope>
    <source>
        <strain evidence="7">J_2021</strain>
    </source>
</reference>
<evidence type="ECO:0000256" key="6">
    <source>
        <dbReference type="ARBA" id="ARBA00023242"/>
    </source>
</evidence>
<gene>
    <name evidence="8" type="primary">shfl.S</name>
</gene>
<keyword evidence="4" id="KW-0963">Cytoplasm</keyword>
<keyword evidence="6" id="KW-0539">Nucleus</keyword>
<comment type="subcellular location">
    <subcellularLocation>
        <location evidence="2">Cytoplasm</location>
        <location evidence="2">P-body</location>
    </subcellularLocation>
    <subcellularLocation>
        <location evidence="1">Nucleus</location>
    </subcellularLocation>
</comment>
<dbReference type="GO" id="GO:0043022">
    <property type="term" value="F:ribosome binding"/>
    <property type="evidence" value="ECO:0000318"/>
    <property type="project" value="GO_Central"/>
</dbReference>
<dbReference type="GO" id="GO:0045087">
    <property type="term" value="P:innate immune response"/>
    <property type="evidence" value="ECO:0000318"/>
    <property type="project" value="GO_Central"/>
</dbReference>
<sequence length="306" mass="35603">MKGAKAEAPKPKLEKSVRRFREKFHGKVSLETAVALMRKFANNHKQVCAYVILYMDNDTDLDVRNELRNDPVARNVINKIKRDDQKAKEIPKDKDIQDLANKMNTLPLTEKNLKMFNDAAENRIPSRDRQFACKECDYIWWRRVPQRKEVSRCHRCRKKFDPVPEKKMWGIAEYNCLVCKRMFRGYGQKEVSSPCYVCRNPVFSTCILPPRRNQGPRTRNTHSCFAENCYNRRVTFVPGLQCPHPKSRIMNQLPKVLYPSERHISTGSTIATCLSQGSLTENDIDDIILDDIKEEEDDVETDDSDS</sequence>
<dbReference type="CTD" id="108713330"/>
<organism evidence="7 8">
    <name type="scientific">Xenopus laevis</name>
    <name type="common">African clawed frog</name>
    <dbReference type="NCBI Taxonomy" id="8355"/>
    <lineage>
        <taxon>Eukaryota</taxon>
        <taxon>Metazoa</taxon>
        <taxon>Chordata</taxon>
        <taxon>Craniata</taxon>
        <taxon>Vertebrata</taxon>
        <taxon>Euteleostomi</taxon>
        <taxon>Amphibia</taxon>
        <taxon>Batrachia</taxon>
        <taxon>Anura</taxon>
        <taxon>Pipoidea</taxon>
        <taxon>Pipidae</taxon>
        <taxon>Xenopodinae</taxon>
        <taxon>Xenopus</taxon>
        <taxon>Xenopus</taxon>
    </lineage>
</organism>
<dbReference type="PANTHER" id="PTHR16135:SF2">
    <property type="entry name" value="SHIFTLESS ANTIVIRAL INHIBITOR OF RIBOSOMAL FRAMESHIFTING PROTEIN"/>
    <property type="match status" value="1"/>
</dbReference>
<evidence type="ECO:0000256" key="1">
    <source>
        <dbReference type="ARBA" id="ARBA00004123"/>
    </source>
</evidence>
<proteinExistence type="inferred from homology"/>
<protein>
    <submittedName>
        <fullName evidence="8">Shiftless antiviral inhibitor of ribosomal frameshifting protein homolog isoform X1</fullName>
    </submittedName>
</protein>
<dbReference type="Proteomes" id="UP000186698">
    <property type="component" value="Chromosome 3S"/>
</dbReference>
<reference evidence="8" key="2">
    <citation type="submission" date="2025-08" db="UniProtKB">
        <authorList>
            <consortium name="RefSeq"/>
        </authorList>
    </citation>
    <scope>IDENTIFICATION</scope>
    <source>
        <strain evidence="8">J_2021</strain>
        <tissue evidence="8">Erythrocytes</tissue>
    </source>
</reference>
<comment type="similarity">
    <text evidence="3">Belongs to the SHFL family.</text>
</comment>
<dbReference type="AlphaFoldDB" id="A0A8J1MUU6"/>
<evidence type="ECO:0000256" key="4">
    <source>
        <dbReference type="ARBA" id="ARBA00022490"/>
    </source>
</evidence>
<name>A0A8J1MUU6_XENLA</name>
<dbReference type="GO" id="GO:0005634">
    <property type="term" value="C:nucleus"/>
    <property type="evidence" value="ECO:0007669"/>
    <property type="project" value="UniProtKB-SubCell"/>
</dbReference>
<keyword evidence="7" id="KW-1185">Reference proteome</keyword>
<keyword evidence="5" id="KW-0694">RNA-binding</keyword>